<dbReference type="RefSeq" id="XP_025017999.1">
    <property type="nucleotide sequence ID" value="XM_025162231.1"/>
</dbReference>
<dbReference type="Proteomes" id="UP000015104">
    <property type="component" value="Unassembled WGS sequence"/>
</dbReference>
<feature type="transmembrane region" description="Helical" evidence="1">
    <location>
        <begin position="85"/>
        <end position="104"/>
    </location>
</feature>
<dbReference type="AlphaFoldDB" id="T1L058"/>
<feature type="transmembrane region" description="Helical" evidence="1">
    <location>
        <begin position="291"/>
        <end position="311"/>
    </location>
</feature>
<feature type="transmembrane region" description="Helical" evidence="1">
    <location>
        <begin position="266"/>
        <end position="284"/>
    </location>
</feature>
<keyword evidence="1" id="KW-0812">Transmembrane</keyword>
<sequence length="395" mass="45586">MEPLSDSHPKQTFLLSNFLIRKQFFWLKYLPLPIPWYNRIVLTFGSLVHLSFLIRIYIYNFVPLDPLLALSIGDFAYDLVPIHNIIWFVHAFWWAGSVFTFHLLNKTNNSVKMQTWFTCLSILEDGKDDFFDKPNDKLVHVSKLYFFNAKSTLLAGPTFSFCMFIPHMINHYSNVPLLIVIVIHALITTVAAFTTVVLCVTMCYLFGFYAFLVGQKLHQIAETFKTQIDQVIKSNRKILANSSRFLGLLKEAHYASYFWSKLNSCAFINTFFPQILILYSVCFVPLNKIHFICLVGLGTLNFACGLSVNFLGGAYARLKLNHCQKQLLRVIILKGDKLKLNHKLKLLTTSEYLLNRKLFAMFASLEMNSFNYLMVFIEMAAHLMLVIVNANRKCC</sequence>
<dbReference type="KEGG" id="tut:112539563"/>
<keyword evidence="1" id="KW-0472">Membrane</keyword>
<keyword evidence="1" id="KW-1133">Transmembrane helix</keyword>
<evidence type="ECO:0008006" key="4">
    <source>
        <dbReference type="Google" id="ProtNLM"/>
    </source>
</evidence>
<evidence type="ECO:0000256" key="1">
    <source>
        <dbReference type="SAM" id="Phobius"/>
    </source>
</evidence>
<dbReference type="OrthoDB" id="10553133at2759"/>
<dbReference type="EnsemblMetazoa" id="tetur29g01290.1">
    <property type="protein sequence ID" value="tetur29g01290.1"/>
    <property type="gene ID" value="tetur29g01290"/>
</dbReference>
<accession>T1L058</accession>
<feature type="transmembrane region" description="Helical" evidence="1">
    <location>
        <begin position="177"/>
        <end position="207"/>
    </location>
</feature>
<dbReference type="HOGENOM" id="CLU_700820_0_0_1"/>
<organism evidence="2 3">
    <name type="scientific">Tetranychus urticae</name>
    <name type="common">Two-spotted spider mite</name>
    <dbReference type="NCBI Taxonomy" id="32264"/>
    <lineage>
        <taxon>Eukaryota</taxon>
        <taxon>Metazoa</taxon>
        <taxon>Ecdysozoa</taxon>
        <taxon>Arthropoda</taxon>
        <taxon>Chelicerata</taxon>
        <taxon>Arachnida</taxon>
        <taxon>Acari</taxon>
        <taxon>Acariformes</taxon>
        <taxon>Trombidiformes</taxon>
        <taxon>Prostigmata</taxon>
        <taxon>Eleutherengona</taxon>
        <taxon>Raphignathae</taxon>
        <taxon>Tetranychoidea</taxon>
        <taxon>Tetranychidae</taxon>
        <taxon>Tetranychus</taxon>
    </lineage>
</organism>
<dbReference type="EMBL" id="CAEY01000762">
    <property type="status" value="NOT_ANNOTATED_CDS"/>
    <property type="molecule type" value="Genomic_DNA"/>
</dbReference>
<evidence type="ECO:0000313" key="3">
    <source>
        <dbReference type="Proteomes" id="UP000015104"/>
    </source>
</evidence>
<protein>
    <recommendedName>
        <fullName evidence="4">Odorant receptor</fullName>
    </recommendedName>
</protein>
<evidence type="ECO:0000313" key="2">
    <source>
        <dbReference type="EnsemblMetazoa" id="tetur29g01290.1"/>
    </source>
</evidence>
<feature type="transmembrane region" description="Helical" evidence="1">
    <location>
        <begin position="36"/>
        <end position="58"/>
    </location>
</feature>
<dbReference type="GeneID" id="112539563"/>
<reference evidence="3" key="1">
    <citation type="submission" date="2011-08" db="EMBL/GenBank/DDBJ databases">
        <authorList>
            <person name="Rombauts S."/>
        </authorList>
    </citation>
    <scope>NUCLEOTIDE SEQUENCE</scope>
    <source>
        <strain evidence="3">London</strain>
    </source>
</reference>
<feature type="transmembrane region" description="Helical" evidence="1">
    <location>
        <begin position="370"/>
        <end position="390"/>
    </location>
</feature>
<reference evidence="2" key="2">
    <citation type="submission" date="2015-06" db="UniProtKB">
        <authorList>
            <consortium name="EnsemblMetazoa"/>
        </authorList>
    </citation>
    <scope>IDENTIFICATION</scope>
</reference>
<keyword evidence="3" id="KW-1185">Reference proteome</keyword>
<name>T1L058_TETUR</name>
<proteinExistence type="predicted"/>